<proteinExistence type="predicted"/>
<sequence>MSEKLMAGFAVLFTIAVLVGVYISQRPTKVSLTAEQFSARFAEANRQADVTSQLRAAERGDLIKMRNGEVAAVLRGVKEESTLLAWGSCNESMIEYPLDLLSRRADEVVKYYPPSPKYAEVAALYIRCERVK</sequence>
<evidence type="ECO:0000313" key="3">
    <source>
        <dbReference type="Proteomes" id="UP000177346"/>
    </source>
</evidence>
<evidence type="ECO:0000313" key="2">
    <source>
        <dbReference type="EMBL" id="OGF86931.1"/>
    </source>
</evidence>
<gene>
    <name evidence="2" type="ORF">A3B19_00655</name>
</gene>
<accession>A0A1F5XHH2</accession>
<dbReference type="AlphaFoldDB" id="A0A1F5XHH2"/>
<name>A0A1F5XHH2_9BACT</name>
<keyword evidence="1" id="KW-0472">Membrane</keyword>
<keyword evidence="1" id="KW-0812">Transmembrane</keyword>
<evidence type="ECO:0000256" key="1">
    <source>
        <dbReference type="SAM" id="Phobius"/>
    </source>
</evidence>
<comment type="caution">
    <text evidence="2">The sequence shown here is derived from an EMBL/GenBank/DDBJ whole genome shotgun (WGS) entry which is preliminary data.</text>
</comment>
<dbReference type="Proteomes" id="UP000177346">
    <property type="component" value="Unassembled WGS sequence"/>
</dbReference>
<feature type="transmembrane region" description="Helical" evidence="1">
    <location>
        <begin position="6"/>
        <end position="23"/>
    </location>
</feature>
<keyword evidence="1" id="KW-1133">Transmembrane helix</keyword>
<protein>
    <submittedName>
        <fullName evidence="2">Uncharacterized protein</fullName>
    </submittedName>
</protein>
<organism evidence="2 3">
    <name type="scientific">Candidatus Giovannonibacteria bacterium RIFCSPLOWO2_01_FULL_46_32</name>
    <dbReference type="NCBI Taxonomy" id="1798353"/>
    <lineage>
        <taxon>Bacteria</taxon>
        <taxon>Candidatus Giovannoniibacteriota</taxon>
    </lineage>
</organism>
<dbReference type="EMBL" id="MFIF01000009">
    <property type="protein sequence ID" value="OGF86931.1"/>
    <property type="molecule type" value="Genomic_DNA"/>
</dbReference>
<reference evidence="2 3" key="1">
    <citation type="journal article" date="2016" name="Nat. Commun.">
        <title>Thousands of microbial genomes shed light on interconnected biogeochemical processes in an aquifer system.</title>
        <authorList>
            <person name="Anantharaman K."/>
            <person name="Brown C.T."/>
            <person name="Hug L.A."/>
            <person name="Sharon I."/>
            <person name="Castelle C.J."/>
            <person name="Probst A.J."/>
            <person name="Thomas B.C."/>
            <person name="Singh A."/>
            <person name="Wilkins M.J."/>
            <person name="Karaoz U."/>
            <person name="Brodie E.L."/>
            <person name="Williams K.H."/>
            <person name="Hubbard S.S."/>
            <person name="Banfield J.F."/>
        </authorList>
    </citation>
    <scope>NUCLEOTIDE SEQUENCE [LARGE SCALE GENOMIC DNA]</scope>
</reference>